<sequence length="41" mass="4553">MGAMCQAVFFLISETLSSPEYWGRWDCVKVAALENKGLGED</sequence>
<comment type="caution">
    <text evidence="1">The sequence shown here is derived from an EMBL/GenBank/DDBJ whole genome shotgun (WGS) entry which is preliminary data.</text>
</comment>
<evidence type="ECO:0000313" key="1">
    <source>
        <dbReference type="EMBL" id="CCQ67195.1"/>
    </source>
</evidence>
<name>T2JPQ4_CROWT</name>
<dbReference type="EMBL" id="CAQN01000559">
    <property type="protein sequence ID" value="CCQ67195.1"/>
    <property type="molecule type" value="Genomic_DNA"/>
</dbReference>
<gene>
    <name evidence="1" type="ORF">CWATWH0402_3573</name>
</gene>
<reference evidence="1 2" key="1">
    <citation type="submission" date="2013-01" db="EMBL/GenBank/DDBJ databases">
        <authorList>
            <person name="Bench S."/>
        </authorList>
    </citation>
    <scope>NUCLEOTIDE SEQUENCE [LARGE SCALE GENOMIC DNA]</scope>
    <source>
        <strain evidence="1 2">WH 0402</strain>
    </source>
</reference>
<evidence type="ECO:0000313" key="2">
    <source>
        <dbReference type="Proteomes" id="UP000018130"/>
    </source>
</evidence>
<organism evidence="1 2">
    <name type="scientific">Crocosphaera watsonii WH 0402</name>
    <dbReference type="NCBI Taxonomy" id="1284629"/>
    <lineage>
        <taxon>Bacteria</taxon>
        <taxon>Bacillati</taxon>
        <taxon>Cyanobacteriota</taxon>
        <taxon>Cyanophyceae</taxon>
        <taxon>Oscillatoriophycideae</taxon>
        <taxon>Chroococcales</taxon>
        <taxon>Aphanothecaceae</taxon>
        <taxon>Crocosphaera</taxon>
    </lineage>
</organism>
<proteinExistence type="predicted"/>
<accession>T2JPQ4</accession>
<dbReference type="Proteomes" id="UP000018130">
    <property type="component" value="Unassembled WGS sequence"/>
</dbReference>
<reference evidence="1 2" key="2">
    <citation type="submission" date="2013-09" db="EMBL/GenBank/DDBJ databases">
        <title>Whole genome comparison of six Crocosphaera watsonii strains with differing phenotypes.</title>
        <authorList>
            <person name="Bench S.R."/>
            <person name="Heller P."/>
            <person name="Frank I."/>
            <person name="Arciniega M."/>
            <person name="Shilova I.N."/>
            <person name="Zehr J.P."/>
        </authorList>
    </citation>
    <scope>NUCLEOTIDE SEQUENCE [LARGE SCALE GENOMIC DNA]</scope>
    <source>
        <strain evidence="1 2">WH 0402</strain>
    </source>
</reference>
<dbReference type="AlphaFoldDB" id="T2JPQ4"/>
<protein>
    <submittedName>
        <fullName evidence="1">Uncharacterized protein</fullName>
    </submittedName>
</protein>